<evidence type="ECO:0000313" key="2">
    <source>
        <dbReference type="EMBL" id="CAN97154.1"/>
    </source>
</evidence>
<keyword evidence="3" id="KW-1185">Reference proteome</keyword>
<evidence type="ECO:0000313" key="3">
    <source>
        <dbReference type="Proteomes" id="UP000002139"/>
    </source>
</evidence>
<feature type="region of interest" description="Disordered" evidence="1">
    <location>
        <begin position="268"/>
        <end position="305"/>
    </location>
</feature>
<organism evidence="2 3">
    <name type="scientific">Sorangium cellulosum (strain So ce56)</name>
    <name type="common">Polyangium cellulosum (strain So ce56)</name>
    <dbReference type="NCBI Taxonomy" id="448385"/>
    <lineage>
        <taxon>Bacteria</taxon>
        <taxon>Pseudomonadati</taxon>
        <taxon>Myxococcota</taxon>
        <taxon>Polyangia</taxon>
        <taxon>Polyangiales</taxon>
        <taxon>Polyangiaceae</taxon>
        <taxon>Sorangium</taxon>
    </lineage>
</organism>
<dbReference type="KEGG" id="scl:sce6985"/>
<evidence type="ECO:0000256" key="1">
    <source>
        <dbReference type="SAM" id="MobiDB-lite"/>
    </source>
</evidence>
<dbReference type="EMBL" id="AM746676">
    <property type="protein sequence ID" value="CAN97154.1"/>
    <property type="molecule type" value="Genomic_DNA"/>
</dbReference>
<dbReference type="BioCyc" id="SCEL448385:SCE_RS35840-MONOMER"/>
<protein>
    <submittedName>
        <fullName evidence="2">Uncharacterized protein</fullName>
    </submittedName>
</protein>
<dbReference type="HOGENOM" id="CLU_1119594_0_0_7"/>
<name>A9GXX1_SORC5</name>
<dbReference type="AlphaFoldDB" id="A9GXX1"/>
<reference evidence="2 3" key="1">
    <citation type="journal article" date="2007" name="Nat. Biotechnol.">
        <title>Complete genome sequence of the myxobacterium Sorangium cellulosum.</title>
        <authorList>
            <person name="Schneiker S."/>
            <person name="Perlova O."/>
            <person name="Kaiser O."/>
            <person name="Gerth K."/>
            <person name="Alici A."/>
            <person name="Altmeyer M.O."/>
            <person name="Bartels D."/>
            <person name="Bekel T."/>
            <person name="Beyer S."/>
            <person name="Bode E."/>
            <person name="Bode H.B."/>
            <person name="Bolten C.J."/>
            <person name="Choudhuri J.V."/>
            <person name="Doss S."/>
            <person name="Elnakady Y.A."/>
            <person name="Frank B."/>
            <person name="Gaigalat L."/>
            <person name="Goesmann A."/>
            <person name="Groeger C."/>
            <person name="Gross F."/>
            <person name="Jelsbak L."/>
            <person name="Jelsbak L."/>
            <person name="Kalinowski J."/>
            <person name="Kegler C."/>
            <person name="Knauber T."/>
            <person name="Konietzny S."/>
            <person name="Kopp M."/>
            <person name="Krause L."/>
            <person name="Krug D."/>
            <person name="Linke B."/>
            <person name="Mahmud T."/>
            <person name="Martinez-Arias R."/>
            <person name="McHardy A.C."/>
            <person name="Merai M."/>
            <person name="Meyer F."/>
            <person name="Mormann S."/>
            <person name="Munoz-Dorado J."/>
            <person name="Perez J."/>
            <person name="Pradella S."/>
            <person name="Rachid S."/>
            <person name="Raddatz G."/>
            <person name="Rosenau F."/>
            <person name="Rueckert C."/>
            <person name="Sasse F."/>
            <person name="Scharfe M."/>
            <person name="Schuster S.C."/>
            <person name="Suen G."/>
            <person name="Treuner-Lange A."/>
            <person name="Velicer G.J."/>
            <person name="Vorholter F.-J."/>
            <person name="Weissman K.J."/>
            <person name="Welch R.D."/>
            <person name="Wenzel S.C."/>
            <person name="Whitworth D.E."/>
            <person name="Wilhelm S."/>
            <person name="Wittmann C."/>
            <person name="Bloecker H."/>
            <person name="Puehler A."/>
            <person name="Mueller R."/>
        </authorList>
    </citation>
    <scope>NUCLEOTIDE SEQUENCE [LARGE SCALE GENOMIC DNA]</scope>
    <source>
        <strain evidence="3">So ce56</strain>
    </source>
</reference>
<proteinExistence type="predicted"/>
<dbReference type="Proteomes" id="UP000002139">
    <property type="component" value="Chromosome"/>
</dbReference>
<feature type="region of interest" description="Disordered" evidence="1">
    <location>
        <begin position="1"/>
        <end position="21"/>
    </location>
</feature>
<feature type="compositionally biased region" description="Low complexity" evidence="1">
    <location>
        <begin position="289"/>
        <end position="305"/>
    </location>
</feature>
<accession>A9GXX1</accession>
<sequence>MRRSSLSCDAPATLLGSPSRPPVRPWRWPITPFTEVTLRNLTIGDLKLALRDLLTDKADELRLSATGKLYEPRLRAKQKEIDAIPDAAGTQAPLARELAEADARHDGLGAAVFFLCKAVEAHPALPAALKEAAATAQQAFVPKLDVLRAPYADEASAALDNRPELTRLKAELKAAATPGGGTLHDWVKAFVAAGDDIDGLLRRRATLLATGENAAATGPLRGAAVGLLGRFREALRDEIQEEGSKLPADHEARLFAYVDKLNADRERALRGRASPEQAPPTAPSPPTVPSEVAPAAPVVSADPEL</sequence>
<feature type="compositionally biased region" description="Pro residues" evidence="1">
    <location>
        <begin position="277"/>
        <end position="288"/>
    </location>
</feature>
<gene>
    <name evidence="2" type="ordered locus">sce6985</name>
</gene>